<comment type="caution">
    <text evidence="2">The sequence shown here is derived from an EMBL/GenBank/DDBJ whole genome shotgun (WGS) entry which is preliminary data.</text>
</comment>
<proteinExistence type="predicted"/>
<gene>
    <name evidence="2" type="ORF">IQ63_37375</name>
</gene>
<evidence type="ECO:0000256" key="1">
    <source>
        <dbReference type="SAM" id="MobiDB-lite"/>
    </source>
</evidence>
<dbReference type="Proteomes" id="UP000037151">
    <property type="component" value="Unassembled WGS sequence"/>
</dbReference>
<evidence type="ECO:0000313" key="2">
    <source>
        <dbReference type="EMBL" id="KND26363.1"/>
    </source>
</evidence>
<dbReference type="RefSeq" id="WP_050374578.1">
    <property type="nucleotide sequence ID" value="NZ_KQ257834.1"/>
</dbReference>
<feature type="region of interest" description="Disordered" evidence="1">
    <location>
        <begin position="1"/>
        <end position="21"/>
    </location>
</feature>
<accession>A0A0L0JL61</accession>
<sequence length="75" mass="8641">MALIKLGKDPESKKEGSPTVYLDDQTDNYVLQGWELDPERRRQMDIPEGETAIEFPRRMMPFFPEVIGRGNGIDD</sequence>
<protein>
    <submittedName>
        <fullName evidence="2">Uncharacterized protein</fullName>
    </submittedName>
</protein>
<reference evidence="3" key="1">
    <citation type="submission" date="2014-07" db="EMBL/GenBank/DDBJ databases">
        <title>Genome sequencing of plant-pathogenic Streptomyces species.</title>
        <authorList>
            <person name="Harrison J."/>
            <person name="Sapp M."/>
            <person name="Thwaites R."/>
            <person name="Studholme D.J."/>
        </authorList>
    </citation>
    <scope>NUCLEOTIDE SEQUENCE [LARGE SCALE GENOMIC DNA]</scope>
    <source>
        <strain evidence="3">NCPPB 4445</strain>
    </source>
</reference>
<dbReference type="EMBL" id="JPPY01000212">
    <property type="protein sequence ID" value="KND26363.1"/>
    <property type="molecule type" value="Genomic_DNA"/>
</dbReference>
<dbReference type="OrthoDB" id="3577809at2"/>
<name>A0A0L0JL61_9ACTN</name>
<organism evidence="2 3">
    <name type="scientific">Streptomyces acidiscabies</name>
    <dbReference type="NCBI Taxonomy" id="42234"/>
    <lineage>
        <taxon>Bacteria</taxon>
        <taxon>Bacillati</taxon>
        <taxon>Actinomycetota</taxon>
        <taxon>Actinomycetes</taxon>
        <taxon>Kitasatosporales</taxon>
        <taxon>Streptomycetaceae</taxon>
        <taxon>Streptomyces</taxon>
    </lineage>
</organism>
<evidence type="ECO:0000313" key="3">
    <source>
        <dbReference type="Proteomes" id="UP000037151"/>
    </source>
</evidence>
<feature type="compositionally biased region" description="Basic and acidic residues" evidence="1">
    <location>
        <begin position="1"/>
        <end position="16"/>
    </location>
</feature>
<dbReference type="PATRIC" id="fig|42234.21.peg.7695"/>
<dbReference type="AlphaFoldDB" id="A0A0L0JL61"/>